<dbReference type="Proteomes" id="UP000319852">
    <property type="component" value="Chromosome"/>
</dbReference>
<dbReference type="Gene3D" id="2.180.10.10">
    <property type="entry name" value="RHS repeat-associated core"/>
    <property type="match status" value="1"/>
</dbReference>
<gene>
    <name evidence="1" type="ORF">HG15A2_39630</name>
</gene>
<organism evidence="1 2">
    <name type="scientific">Adhaeretor mobilis</name>
    <dbReference type="NCBI Taxonomy" id="1930276"/>
    <lineage>
        <taxon>Bacteria</taxon>
        <taxon>Pseudomonadati</taxon>
        <taxon>Planctomycetota</taxon>
        <taxon>Planctomycetia</taxon>
        <taxon>Pirellulales</taxon>
        <taxon>Lacipirellulaceae</taxon>
        <taxon>Adhaeretor</taxon>
    </lineage>
</organism>
<dbReference type="KEGG" id="amob:HG15A2_39630"/>
<reference evidence="1 2" key="1">
    <citation type="submission" date="2019-02" db="EMBL/GenBank/DDBJ databases">
        <title>Deep-cultivation of Planctomycetes and their phenomic and genomic characterization uncovers novel biology.</title>
        <authorList>
            <person name="Wiegand S."/>
            <person name="Jogler M."/>
            <person name="Boedeker C."/>
            <person name="Pinto D."/>
            <person name="Vollmers J."/>
            <person name="Rivas-Marin E."/>
            <person name="Kohn T."/>
            <person name="Peeters S.H."/>
            <person name="Heuer A."/>
            <person name="Rast P."/>
            <person name="Oberbeckmann S."/>
            <person name="Bunk B."/>
            <person name="Jeske O."/>
            <person name="Meyerdierks A."/>
            <person name="Storesund J.E."/>
            <person name="Kallscheuer N."/>
            <person name="Luecker S."/>
            <person name="Lage O.M."/>
            <person name="Pohl T."/>
            <person name="Merkel B.J."/>
            <person name="Hornburger P."/>
            <person name="Mueller R.-W."/>
            <person name="Bruemmer F."/>
            <person name="Labrenz M."/>
            <person name="Spormann A.M."/>
            <person name="Op den Camp H."/>
            <person name="Overmann J."/>
            <person name="Amann R."/>
            <person name="Jetten M.S.M."/>
            <person name="Mascher T."/>
            <person name="Medema M.H."/>
            <person name="Devos D.P."/>
            <person name="Kaster A.-K."/>
            <person name="Ovreas L."/>
            <person name="Rohde M."/>
            <person name="Galperin M.Y."/>
            <person name="Jogler C."/>
        </authorList>
    </citation>
    <scope>NUCLEOTIDE SEQUENCE [LARGE SCALE GENOMIC DNA]</scope>
    <source>
        <strain evidence="1 2">HG15A2</strain>
    </source>
</reference>
<sequence>MGSVFQPISRHATHRAFPNEYLYTGRRLDPATELQLNRNRFYVSHLGRWVNRDPVRYLAGSNNLYEYVGGTPTDYSDPLGLIEEGGCCTPPAPGFPNVYFPTPTGILHGTGGSNPTAVDNLFQGIDDIQILLDIIDIVNIGGAGVKPGKGSPLWKIIQELIIVEGMQEQVSPNDSLIDISQELLDHLGGELQRNNGFTLWVEVEFYSCVNNRWEKATDQVMYDSGNAGVFGGALFPTPTFDDIRRAIENALREIDLENRGR</sequence>
<keyword evidence="2" id="KW-1185">Reference proteome</keyword>
<evidence type="ECO:0000313" key="1">
    <source>
        <dbReference type="EMBL" id="QDT00624.1"/>
    </source>
</evidence>
<dbReference type="InterPro" id="IPR022385">
    <property type="entry name" value="Rhs_assc_core"/>
</dbReference>
<dbReference type="NCBIfam" id="TIGR03696">
    <property type="entry name" value="Rhs_assc_core"/>
    <property type="match status" value="1"/>
</dbReference>
<accession>A0A517N0J2</accession>
<dbReference type="AlphaFoldDB" id="A0A517N0J2"/>
<evidence type="ECO:0008006" key="3">
    <source>
        <dbReference type="Google" id="ProtNLM"/>
    </source>
</evidence>
<name>A0A517N0J2_9BACT</name>
<protein>
    <recommendedName>
        <fullName evidence="3">RHS repeat-associated core domain-containing protein</fullName>
    </recommendedName>
</protein>
<dbReference type="EMBL" id="CP036263">
    <property type="protein sequence ID" value="QDT00624.1"/>
    <property type="molecule type" value="Genomic_DNA"/>
</dbReference>
<dbReference type="RefSeq" id="WP_218932092.1">
    <property type="nucleotide sequence ID" value="NZ_CP036263.1"/>
</dbReference>
<evidence type="ECO:0000313" key="2">
    <source>
        <dbReference type="Proteomes" id="UP000319852"/>
    </source>
</evidence>
<proteinExistence type="predicted"/>